<evidence type="ECO:0000313" key="1">
    <source>
        <dbReference type="EMBL" id="KKM21672.1"/>
    </source>
</evidence>
<reference evidence="1" key="1">
    <citation type="journal article" date="2015" name="Nature">
        <title>Complex archaea that bridge the gap between prokaryotes and eukaryotes.</title>
        <authorList>
            <person name="Spang A."/>
            <person name="Saw J.H."/>
            <person name="Jorgensen S.L."/>
            <person name="Zaremba-Niedzwiedzka K."/>
            <person name="Martijn J."/>
            <person name="Lind A.E."/>
            <person name="van Eijk R."/>
            <person name="Schleper C."/>
            <person name="Guy L."/>
            <person name="Ettema T.J."/>
        </authorList>
    </citation>
    <scope>NUCLEOTIDE SEQUENCE</scope>
</reference>
<sequence>MAVVQGSFSDLEKRWFFVDNCSKIRHFFAVLGFCRHEGHYITYEKWFKREYAKLCPPEYPRLFNIKKDDET</sequence>
<dbReference type="AlphaFoldDB" id="A0A0F9I2C0"/>
<comment type="caution">
    <text evidence="1">The sequence shown here is derived from an EMBL/GenBank/DDBJ whole genome shotgun (WGS) entry which is preliminary data.</text>
</comment>
<protein>
    <submittedName>
        <fullName evidence="1">Uncharacterized protein</fullName>
    </submittedName>
</protein>
<gene>
    <name evidence="1" type="ORF">LCGC14_1633020</name>
</gene>
<proteinExistence type="predicted"/>
<dbReference type="EMBL" id="LAZR01013501">
    <property type="protein sequence ID" value="KKM21672.1"/>
    <property type="molecule type" value="Genomic_DNA"/>
</dbReference>
<accession>A0A0F9I2C0</accession>
<name>A0A0F9I2C0_9ZZZZ</name>
<organism evidence="1">
    <name type="scientific">marine sediment metagenome</name>
    <dbReference type="NCBI Taxonomy" id="412755"/>
    <lineage>
        <taxon>unclassified sequences</taxon>
        <taxon>metagenomes</taxon>
        <taxon>ecological metagenomes</taxon>
    </lineage>
</organism>